<dbReference type="Gene3D" id="1.10.287.1080">
    <property type="entry name" value="MazG-like"/>
    <property type="match status" value="1"/>
</dbReference>
<name>A0ABQ3IJC2_9GAMM</name>
<gene>
    <name evidence="1" type="ORF">GCM10011501_14140</name>
</gene>
<evidence type="ECO:0000313" key="2">
    <source>
        <dbReference type="Proteomes" id="UP000626370"/>
    </source>
</evidence>
<dbReference type="EMBL" id="BNAH01000005">
    <property type="protein sequence ID" value="GHE86237.1"/>
    <property type="molecule type" value="Genomic_DNA"/>
</dbReference>
<evidence type="ECO:0000313" key="1">
    <source>
        <dbReference type="EMBL" id="GHE86237.1"/>
    </source>
</evidence>
<dbReference type="Proteomes" id="UP000626370">
    <property type="component" value="Unassembled WGS sequence"/>
</dbReference>
<evidence type="ECO:0008006" key="3">
    <source>
        <dbReference type="Google" id="ProtNLM"/>
    </source>
</evidence>
<keyword evidence="2" id="KW-1185">Reference proteome</keyword>
<organism evidence="1 2">
    <name type="scientific">Thalassotalea profundi</name>
    <dbReference type="NCBI Taxonomy" id="2036687"/>
    <lineage>
        <taxon>Bacteria</taxon>
        <taxon>Pseudomonadati</taxon>
        <taxon>Pseudomonadota</taxon>
        <taxon>Gammaproteobacteria</taxon>
        <taxon>Alteromonadales</taxon>
        <taxon>Colwelliaceae</taxon>
        <taxon>Thalassotalea</taxon>
    </lineage>
</organism>
<protein>
    <recommendedName>
        <fullName evidence="3">Nucleoside triphosphate pyrophosphohydrolase</fullName>
    </recommendedName>
</protein>
<sequence>MLNEAPSIEKLRWIMAQLRDPESGCPWDLKQTFTTIVPHTIEEECKLSRVGFKH</sequence>
<reference evidence="2" key="1">
    <citation type="journal article" date="2019" name="Int. J. Syst. Evol. Microbiol.">
        <title>The Global Catalogue of Microorganisms (GCM) 10K type strain sequencing project: providing services to taxonomists for standard genome sequencing and annotation.</title>
        <authorList>
            <consortium name="The Broad Institute Genomics Platform"/>
            <consortium name="The Broad Institute Genome Sequencing Center for Infectious Disease"/>
            <person name="Wu L."/>
            <person name="Ma J."/>
        </authorList>
    </citation>
    <scope>NUCLEOTIDE SEQUENCE [LARGE SCALE GENOMIC DNA]</scope>
    <source>
        <strain evidence="2">CGMCC 1.15922</strain>
    </source>
</reference>
<comment type="caution">
    <text evidence="1">The sequence shown here is derived from an EMBL/GenBank/DDBJ whole genome shotgun (WGS) entry which is preliminary data.</text>
</comment>
<accession>A0ABQ3IJC2</accession>
<dbReference type="SUPFAM" id="SSF101386">
    <property type="entry name" value="all-alpha NTP pyrophosphatases"/>
    <property type="match status" value="1"/>
</dbReference>
<proteinExistence type="predicted"/>